<proteinExistence type="inferred from homology"/>
<dbReference type="PANTHER" id="PTHR43157">
    <property type="entry name" value="PHOSPHATIDYLINOSITOL-GLYCAN BIOSYNTHESIS CLASS F PROTEIN-RELATED"/>
    <property type="match status" value="1"/>
</dbReference>
<reference evidence="5" key="1">
    <citation type="submission" date="2025-08" db="UniProtKB">
        <authorList>
            <consortium name="RefSeq"/>
        </authorList>
    </citation>
    <scope>IDENTIFICATION</scope>
</reference>
<dbReference type="PRINTS" id="PR00080">
    <property type="entry name" value="SDRFAMILY"/>
</dbReference>
<dbReference type="Gene3D" id="3.40.50.720">
    <property type="entry name" value="NAD(P)-binding Rossmann-like Domain"/>
    <property type="match status" value="1"/>
</dbReference>
<sequence length="327" mass="36365">MMENSLKQFADEHATAIGVTAFVGIGLYAFRKWMAGAVCRSRAKLDGKTVLITGANTGIGKETAVDLATRGARVILACRDMGRANRAAVEIRQRSGNGNVVVKKLDLASLQSVRDLAKDIQENEERLDILINNAGIMWCPKWTTEDGFEMQFGVNHLGHFLLTNCLLDLLKKSAPSRIVNVSSLAHERGQIYFDDINLERDYGPRKSYAQSKLANVLFTRELATRLKGTGVTVYCLHPGVIRTELSRHAWGRIYFWMKPLFAMVMMLIKSPWEGAQTTIFCAVDESLQNTSGLYYSDCAPKEPAPQAKDEAAARRLWDLSESMVGLD</sequence>
<dbReference type="GO" id="GO:0016491">
    <property type="term" value="F:oxidoreductase activity"/>
    <property type="evidence" value="ECO:0007669"/>
    <property type="project" value="UniProtKB-KW"/>
</dbReference>
<dbReference type="InParanoid" id="A0A6J2X0N6"/>
<dbReference type="InterPro" id="IPR002347">
    <property type="entry name" value="SDR_fam"/>
</dbReference>
<organism evidence="4 5">
    <name type="scientific">Chanos chanos</name>
    <name type="common">Milkfish</name>
    <name type="synonym">Mugil chanos</name>
    <dbReference type="NCBI Taxonomy" id="29144"/>
    <lineage>
        <taxon>Eukaryota</taxon>
        <taxon>Metazoa</taxon>
        <taxon>Chordata</taxon>
        <taxon>Craniata</taxon>
        <taxon>Vertebrata</taxon>
        <taxon>Euteleostomi</taxon>
        <taxon>Actinopterygii</taxon>
        <taxon>Neopterygii</taxon>
        <taxon>Teleostei</taxon>
        <taxon>Ostariophysi</taxon>
        <taxon>Gonorynchiformes</taxon>
        <taxon>Chanidae</taxon>
        <taxon>Chanos</taxon>
    </lineage>
</organism>
<evidence type="ECO:0000256" key="3">
    <source>
        <dbReference type="RuleBase" id="RU000363"/>
    </source>
</evidence>
<name>A0A6J2X0N6_CHACN</name>
<evidence type="ECO:0000313" key="4">
    <source>
        <dbReference type="Proteomes" id="UP000504632"/>
    </source>
</evidence>
<comment type="similarity">
    <text evidence="1 3">Belongs to the short-chain dehydrogenases/reductases (SDR) family.</text>
</comment>
<dbReference type="InterPro" id="IPR036291">
    <property type="entry name" value="NAD(P)-bd_dom_sf"/>
</dbReference>
<gene>
    <name evidence="5" type="primary">si:ch211-107o10.3</name>
</gene>
<dbReference type="Proteomes" id="UP000504632">
    <property type="component" value="Chromosome 2"/>
</dbReference>
<dbReference type="Pfam" id="PF00106">
    <property type="entry name" value="adh_short"/>
    <property type="match status" value="1"/>
</dbReference>
<dbReference type="SUPFAM" id="SSF51735">
    <property type="entry name" value="NAD(P)-binding Rossmann-fold domains"/>
    <property type="match status" value="1"/>
</dbReference>
<evidence type="ECO:0000256" key="1">
    <source>
        <dbReference type="ARBA" id="ARBA00006484"/>
    </source>
</evidence>
<dbReference type="NCBIfam" id="NF004846">
    <property type="entry name" value="PRK06197.1"/>
    <property type="match status" value="1"/>
</dbReference>
<protein>
    <submittedName>
        <fullName evidence="5">Retinol dehydrogenase 13</fullName>
    </submittedName>
</protein>
<dbReference type="AlphaFoldDB" id="A0A6J2X0N6"/>
<accession>A0A6J2X0N6</accession>
<dbReference type="PANTHER" id="PTHR43157:SF26">
    <property type="entry name" value="RETINOL DEHYDROGENASE-LIKE"/>
    <property type="match status" value="1"/>
</dbReference>
<keyword evidence="2" id="KW-0560">Oxidoreductase</keyword>
<evidence type="ECO:0000256" key="2">
    <source>
        <dbReference type="ARBA" id="ARBA00023002"/>
    </source>
</evidence>
<dbReference type="GeneID" id="115829942"/>
<evidence type="ECO:0000313" key="5">
    <source>
        <dbReference type="RefSeq" id="XP_030649962.1"/>
    </source>
</evidence>
<dbReference type="RefSeq" id="XP_030649962.1">
    <property type="nucleotide sequence ID" value="XM_030794102.1"/>
</dbReference>
<dbReference type="PRINTS" id="PR00081">
    <property type="entry name" value="GDHRDH"/>
</dbReference>
<dbReference type="OrthoDB" id="191139at2759"/>
<keyword evidence="4" id="KW-1185">Reference proteome</keyword>